<reference evidence="1 2" key="1">
    <citation type="journal article" date="2018" name="Genes (Basel)">
        <title>Complete Genome Sequence of the Model Halovirus PhiH1 (PhiH1).</title>
        <authorList>
            <person name="Dyall-Smith M."/>
            <person name="Pfeifer F."/>
            <person name="Witte A."/>
            <person name="Oesterhelt D."/>
            <person name="Pfeiffer F."/>
        </authorList>
    </citation>
    <scope>NUCLEOTIDE SEQUENCE [LARGE SCALE GENOMIC DNA]</scope>
    <source>
        <strain evidence="1">Variant phiH1</strain>
    </source>
</reference>
<protein>
    <submittedName>
        <fullName evidence="1">Putative immunity protein</fullName>
    </submittedName>
</protein>
<sequence>MPDRNEETGRFEATVDTEDITDLFDSHEPRSTREVATILEISRSRAYELLQEAKTEGEIASKKFEELGGVVWFRQ</sequence>
<dbReference type="Proteomes" id="UP000277198">
    <property type="component" value="Segment"/>
</dbReference>
<accession>A0A3G1ZKT5</accession>
<dbReference type="EMBL" id="MK002701">
    <property type="protein sequence ID" value="AYM00304.1"/>
    <property type="molecule type" value="Genomic_DNA"/>
</dbReference>
<evidence type="ECO:0000313" key="2">
    <source>
        <dbReference type="Proteomes" id="UP000277198"/>
    </source>
</evidence>
<proteinExistence type="predicted"/>
<organism evidence="1 2">
    <name type="scientific">Halobacterium phage phiH</name>
    <name type="common">Bacteriophage phi-H</name>
    <dbReference type="NCBI Taxonomy" id="169684"/>
    <lineage>
        <taxon>Viruses</taxon>
        <taxon>Duplodnaviria</taxon>
        <taxon>Heunggongvirae</taxon>
        <taxon>Uroviricota</taxon>
        <taxon>Caudoviricetes</taxon>
        <taxon>Vertoviridae</taxon>
        <taxon>Myohalovirus</taxon>
        <taxon>Myohalovirus spontanei</taxon>
        <taxon>Myohalovirus phiH</taxon>
    </lineage>
</organism>
<dbReference type="KEGG" id="vg:62571617"/>
<organismHost>
    <name type="scientific">Halobacterium salinarum</name>
    <name type="common">Halobacterium halobium</name>
    <dbReference type="NCBI Taxonomy" id="2242"/>
</organismHost>
<evidence type="ECO:0000313" key="1">
    <source>
        <dbReference type="EMBL" id="AYM00304.1"/>
    </source>
</evidence>
<keyword evidence="2" id="KW-1185">Reference proteome</keyword>
<dbReference type="RefSeq" id="YP_009981864.1">
    <property type="nucleotide sequence ID" value="NC_052650.1"/>
</dbReference>
<gene>
    <name evidence="1" type="primary">imm</name>
    <name evidence="1" type="ORF">PhiH1_290</name>
</gene>
<name>A0A3G1ZKT5_BPPHH</name>
<dbReference type="GeneID" id="62571617"/>